<dbReference type="InterPro" id="IPR017531">
    <property type="entry name" value="Hydrolase-1_PEP"/>
</dbReference>
<accession>A0A6I3XNN5</accession>
<sequence length="314" mass="33952">MQPDEQALAFPCADEWLTAILSPAAPASPAAQRGVLIVVGGPQYRAGSHRQFALLARALAARGIPAMRFDYRGMGDSSGPARNFEDVDTDLRAAVDRFMAAVPGLREVVIWGLCDAASAALFYARHDRRVSGLVLLNPWARTADGLARATLKHYYVQRLLQPALWKKIATGQFEFGKALRSFAGLLRTSRAGAAEVPASTVPAAAAAPVATPAMPASPDLHARMQAGWQGFDGPILLIISGADLTAQEFLDMVKASRQWRKLLAAPRVQRRTLPAADHTFSRREWRDQVAAWTADWVGETGPRENGPRETGAHA</sequence>
<dbReference type="GO" id="GO:0052689">
    <property type="term" value="F:carboxylic ester hydrolase activity"/>
    <property type="evidence" value="ECO:0007669"/>
    <property type="project" value="TreeGrafter"/>
</dbReference>
<evidence type="ECO:0000259" key="1">
    <source>
        <dbReference type="Pfam" id="PF12697"/>
    </source>
</evidence>
<gene>
    <name evidence="2" type="ORF">GJV26_12705</name>
</gene>
<dbReference type="Gene3D" id="3.40.50.1820">
    <property type="entry name" value="alpha/beta hydrolase"/>
    <property type="match status" value="1"/>
</dbReference>
<dbReference type="InterPro" id="IPR000073">
    <property type="entry name" value="AB_hydrolase_1"/>
</dbReference>
<dbReference type="OrthoDB" id="5379975at2"/>
<feature type="domain" description="AB hydrolase-1" evidence="1">
    <location>
        <begin position="47"/>
        <end position="291"/>
    </location>
</feature>
<evidence type="ECO:0000313" key="3">
    <source>
        <dbReference type="Proteomes" id="UP000431684"/>
    </source>
</evidence>
<dbReference type="EMBL" id="WNWM01000002">
    <property type="protein sequence ID" value="MUI13315.1"/>
    <property type="molecule type" value="Genomic_DNA"/>
</dbReference>
<evidence type="ECO:0000313" key="2">
    <source>
        <dbReference type="EMBL" id="MUI13315.1"/>
    </source>
</evidence>
<dbReference type="InterPro" id="IPR053145">
    <property type="entry name" value="AB_hydrolase_Est10"/>
</dbReference>
<name>A0A6I3XNN5_9BURK</name>
<comment type="caution">
    <text evidence="2">The sequence shown here is derived from an EMBL/GenBank/DDBJ whole genome shotgun (WGS) entry which is preliminary data.</text>
</comment>
<dbReference type="AlphaFoldDB" id="A0A6I3XNN5"/>
<dbReference type="Proteomes" id="UP000431684">
    <property type="component" value="Unassembled WGS sequence"/>
</dbReference>
<dbReference type="InterPro" id="IPR029058">
    <property type="entry name" value="AB_hydrolase_fold"/>
</dbReference>
<dbReference type="SUPFAM" id="SSF53474">
    <property type="entry name" value="alpha/beta-Hydrolases"/>
    <property type="match status" value="1"/>
</dbReference>
<dbReference type="PANTHER" id="PTHR43265:SF1">
    <property type="entry name" value="ESTERASE ESTD"/>
    <property type="match status" value="1"/>
</dbReference>
<proteinExistence type="predicted"/>
<dbReference type="PANTHER" id="PTHR43265">
    <property type="entry name" value="ESTERASE ESTD"/>
    <property type="match status" value="1"/>
</dbReference>
<dbReference type="NCBIfam" id="TIGR03100">
    <property type="entry name" value="hydr1_PEP"/>
    <property type="match status" value="1"/>
</dbReference>
<dbReference type="RefSeq" id="WP_155709126.1">
    <property type="nucleotide sequence ID" value="NZ_BMWU01000011.1"/>
</dbReference>
<dbReference type="Pfam" id="PF12697">
    <property type="entry name" value="Abhydrolase_6"/>
    <property type="match status" value="1"/>
</dbReference>
<reference evidence="2 3" key="1">
    <citation type="submission" date="2019-11" db="EMBL/GenBank/DDBJ databases">
        <title>Draft Genome Sequences of Six Type Strains of the Genus Massilia.</title>
        <authorList>
            <person name="Miess H."/>
            <person name="Frediansyah A."/>
            <person name="Goeker M."/>
            <person name="Gross H."/>
        </authorList>
    </citation>
    <scope>NUCLEOTIDE SEQUENCE [LARGE SCALE GENOMIC DNA]</scope>
    <source>
        <strain evidence="2 3">DSM 17513</strain>
    </source>
</reference>
<protein>
    <submittedName>
        <fullName evidence="2">Hydrolase 1, exosortase A system-associated</fullName>
    </submittedName>
</protein>
<keyword evidence="3" id="KW-1185">Reference proteome</keyword>
<organism evidence="2 3">
    <name type="scientific">Pseudoduganella dura</name>
    <dbReference type="NCBI Taxonomy" id="321982"/>
    <lineage>
        <taxon>Bacteria</taxon>
        <taxon>Pseudomonadati</taxon>
        <taxon>Pseudomonadota</taxon>
        <taxon>Betaproteobacteria</taxon>
        <taxon>Burkholderiales</taxon>
        <taxon>Oxalobacteraceae</taxon>
        <taxon>Telluria group</taxon>
        <taxon>Pseudoduganella</taxon>
    </lineage>
</organism>
<keyword evidence="2" id="KW-0378">Hydrolase</keyword>